<dbReference type="NCBIfam" id="TIGR00005">
    <property type="entry name" value="rluA_subfam"/>
    <property type="match status" value="1"/>
</dbReference>
<dbReference type="PROSITE" id="PS01129">
    <property type="entry name" value="PSI_RLU"/>
    <property type="match status" value="1"/>
</dbReference>
<dbReference type="SUPFAM" id="SSF55120">
    <property type="entry name" value="Pseudouridine synthase"/>
    <property type="match status" value="1"/>
</dbReference>
<dbReference type="PANTHER" id="PTHR21600:SF88">
    <property type="entry name" value="RNA PSEUDOURIDINE SYNTHASE 5"/>
    <property type="match status" value="1"/>
</dbReference>
<gene>
    <name evidence="4" type="ORF">DAMNIGENAA_15510</name>
</gene>
<dbReference type="GO" id="GO:0003723">
    <property type="term" value="F:RNA binding"/>
    <property type="evidence" value="ECO:0007669"/>
    <property type="project" value="InterPro"/>
</dbReference>
<proteinExistence type="inferred from homology"/>
<dbReference type="InterPro" id="IPR020103">
    <property type="entry name" value="PsdUridine_synth_cat_dom_sf"/>
</dbReference>
<dbReference type="CDD" id="cd02869">
    <property type="entry name" value="PseudoU_synth_RluA_like"/>
    <property type="match status" value="1"/>
</dbReference>
<reference evidence="4" key="1">
    <citation type="submission" date="2022-12" db="EMBL/GenBank/DDBJ databases">
        <title>Reference genome sequencing for broad-spectrum identification of bacterial and archaeal isolates by mass spectrometry.</title>
        <authorList>
            <person name="Sekiguchi Y."/>
            <person name="Tourlousse D.M."/>
        </authorList>
    </citation>
    <scope>NUCLEOTIDE SEQUENCE</scope>
    <source>
        <strain evidence="4">ASRB1</strain>
    </source>
</reference>
<comment type="caution">
    <text evidence="4">The sequence shown here is derived from an EMBL/GenBank/DDBJ whole genome shotgun (WGS) entry which is preliminary data.</text>
</comment>
<comment type="function">
    <text evidence="2">Responsible for synthesis of pseudouridine from uracil.</text>
</comment>
<dbReference type="Pfam" id="PF00849">
    <property type="entry name" value="PseudoU_synth_2"/>
    <property type="match status" value="1"/>
</dbReference>
<organism evidence="4 5">
    <name type="scientific">Desulforhabdus amnigena</name>
    <dbReference type="NCBI Taxonomy" id="40218"/>
    <lineage>
        <taxon>Bacteria</taxon>
        <taxon>Pseudomonadati</taxon>
        <taxon>Thermodesulfobacteriota</taxon>
        <taxon>Syntrophobacteria</taxon>
        <taxon>Syntrophobacterales</taxon>
        <taxon>Syntrophobacteraceae</taxon>
        <taxon>Desulforhabdus</taxon>
    </lineage>
</organism>
<dbReference type="RefSeq" id="WP_281793385.1">
    <property type="nucleotide sequence ID" value="NZ_BSDR01000001.1"/>
</dbReference>
<dbReference type="EMBL" id="BSDR01000001">
    <property type="protein sequence ID" value="GLI34118.1"/>
    <property type="molecule type" value="Genomic_DNA"/>
</dbReference>
<evidence type="ECO:0000256" key="2">
    <source>
        <dbReference type="RuleBase" id="RU362028"/>
    </source>
</evidence>
<keyword evidence="2" id="KW-0413">Isomerase</keyword>
<dbReference type="GO" id="GO:0000455">
    <property type="term" value="P:enzyme-directed rRNA pseudouridine synthesis"/>
    <property type="evidence" value="ECO:0007669"/>
    <property type="project" value="TreeGrafter"/>
</dbReference>
<dbReference type="PANTHER" id="PTHR21600">
    <property type="entry name" value="MITOCHONDRIAL RNA PSEUDOURIDINE SYNTHASE"/>
    <property type="match status" value="1"/>
</dbReference>
<accession>A0A9W6D3Y0</accession>
<comment type="similarity">
    <text evidence="1 2">Belongs to the pseudouridine synthase RluA family.</text>
</comment>
<dbReference type="InterPro" id="IPR050188">
    <property type="entry name" value="RluA_PseudoU_synthase"/>
</dbReference>
<dbReference type="InterPro" id="IPR006145">
    <property type="entry name" value="PsdUridine_synth_RsuA/RluA"/>
</dbReference>
<dbReference type="InterPro" id="IPR006224">
    <property type="entry name" value="PsdUridine_synth_RluA-like_CS"/>
</dbReference>
<sequence length="301" mass="33148">MALNAGFEYREQIGDTGQGSTALAYLSRRYRHSSEAEWLERIQAGQVFLDGMRAHPDSLLKPGQWLTWQRPPWDEPDVPLSFAVLHEDRDLLAVAKPNGLPTAPAGGFLEHTLLMQVRKHYPEATPVHRLGRGTSGVVLFSRTVRARSLLAAAWRTRNAVKIYRALASGIPKKFTFTIDIPIGPVPHPKLGTLHAASMSGKRAVSRVKLLEPREESSLLEVRIETGRPHQIRIHLAAAGHPLVGDPLYASGGLFKEAQTALPGDIGYLLHAHKLLLKHPATGNLLELECSPPPGLRFESEN</sequence>
<dbReference type="Gene3D" id="3.30.2350.10">
    <property type="entry name" value="Pseudouridine synthase"/>
    <property type="match status" value="1"/>
</dbReference>
<dbReference type="GO" id="GO:0140098">
    <property type="term" value="F:catalytic activity, acting on RNA"/>
    <property type="evidence" value="ECO:0007669"/>
    <property type="project" value="UniProtKB-ARBA"/>
</dbReference>
<evidence type="ECO:0000313" key="5">
    <source>
        <dbReference type="Proteomes" id="UP001144372"/>
    </source>
</evidence>
<dbReference type="InterPro" id="IPR006225">
    <property type="entry name" value="PsdUridine_synth_RluC/D"/>
</dbReference>
<evidence type="ECO:0000256" key="1">
    <source>
        <dbReference type="ARBA" id="ARBA00010876"/>
    </source>
</evidence>
<evidence type="ECO:0000313" key="4">
    <source>
        <dbReference type="EMBL" id="GLI34118.1"/>
    </source>
</evidence>
<protein>
    <recommendedName>
        <fullName evidence="2">Pseudouridine synthase</fullName>
        <ecNumber evidence="2">5.4.99.-</ecNumber>
    </recommendedName>
</protein>
<keyword evidence="5" id="KW-1185">Reference proteome</keyword>
<feature type="domain" description="Pseudouridine synthase RsuA/RluA-like" evidence="3">
    <location>
        <begin position="90"/>
        <end position="237"/>
    </location>
</feature>
<dbReference type="Proteomes" id="UP001144372">
    <property type="component" value="Unassembled WGS sequence"/>
</dbReference>
<dbReference type="GO" id="GO:0009982">
    <property type="term" value="F:pseudouridine synthase activity"/>
    <property type="evidence" value="ECO:0007669"/>
    <property type="project" value="InterPro"/>
</dbReference>
<evidence type="ECO:0000259" key="3">
    <source>
        <dbReference type="Pfam" id="PF00849"/>
    </source>
</evidence>
<dbReference type="EC" id="5.4.99.-" evidence="2"/>
<name>A0A9W6D3Y0_9BACT</name>
<comment type="catalytic activity">
    <reaction evidence="2">
        <text>a uridine in RNA = a pseudouridine in RNA</text>
        <dbReference type="Rhea" id="RHEA:48348"/>
        <dbReference type="Rhea" id="RHEA-COMP:12068"/>
        <dbReference type="Rhea" id="RHEA-COMP:12069"/>
        <dbReference type="ChEBI" id="CHEBI:65314"/>
        <dbReference type="ChEBI" id="CHEBI:65315"/>
    </reaction>
</comment>
<dbReference type="AlphaFoldDB" id="A0A9W6D3Y0"/>